<dbReference type="PANTHER" id="PTHR42877">
    <property type="entry name" value="L-ORNITHINE N(5)-MONOOXYGENASE-RELATED"/>
    <property type="match status" value="1"/>
</dbReference>
<dbReference type="PANTHER" id="PTHR42877:SF10">
    <property type="entry name" value="L-ORNITHINE N(5)-OXYGENASE"/>
    <property type="match status" value="1"/>
</dbReference>
<dbReference type="Gene3D" id="3.50.50.60">
    <property type="entry name" value="FAD/NAD(P)-binding domain"/>
    <property type="match status" value="2"/>
</dbReference>
<proteinExistence type="inferred from homology"/>
<dbReference type="InterPro" id="IPR020946">
    <property type="entry name" value="Flavin_mOase-like"/>
</dbReference>
<keyword evidence="4" id="KW-0560">Oxidoreductase</keyword>
<organism evidence="6 7">
    <name type="scientific">Macrophomina phaseolina</name>
    <dbReference type="NCBI Taxonomy" id="35725"/>
    <lineage>
        <taxon>Eukaryota</taxon>
        <taxon>Fungi</taxon>
        <taxon>Dikarya</taxon>
        <taxon>Ascomycota</taxon>
        <taxon>Pezizomycotina</taxon>
        <taxon>Dothideomycetes</taxon>
        <taxon>Dothideomycetes incertae sedis</taxon>
        <taxon>Botryosphaeriales</taxon>
        <taxon>Botryosphaeriaceae</taxon>
        <taxon>Macrophomina</taxon>
    </lineage>
</organism>
<keyword evidence="5" id="KW-0812">Transmembrane</keyword>
<dbReference type="EMBL" id="JAGTJR010000043">
    <property type="protein sequence ID" value="KAH7031886.1"/>
    <property type="molecule type" value="Genomic_DNA"/>
</dbReference>
<keyword evidence="3" id="KW-0274">FAD</keyword>
<evidence type="ECO:0008006" key="8">
    <source>
        <dbReference type="Google" id="ProtNLM"/>
    </source>
</evidence>
<dbReference type="InterPro" id="IPR051209">
    <property type="entry name" value="FAD-bind_Monooxygenase_sf"/>
</dbReference>
<evidence type="ECO:0000313" key="6">
    <source>
        <dbReference type="EMBL" id="KAH7031886.1"/>
    </source>
</evidence>
<feature type="transmembrane region" description="Helical" evidence="5">
    <location>
        <begin position="21"/>
        <end position="43"/>
    </location>
</feature>
<evidence type="ECO:0000256" key="3">
    <source>
        <dbReference type="ARBA" id="ARBA00022827"/>
    </source>
</evidence>
<evidence type="ECO:0000256" key="2">
    <source>
        <dbReference type="ARBA" id="ARBA00022630"/>
    </source>
</evidence>
<keyword evidence="5" id="KW-1133">Transmembrane helix</keyword>
<dbReference type="InterPro" id="IPR036188">
    <property type="entry name" value="FAD/NAD-bd_sf"/>
</dbReference>
<evidence type="ECO:0000313" key="7">
    <source>
        <dbReference type="Proteomes" id="UP000774617"/>
    </source>
</evidence>
<sequence>MHDGNPNPNAIRRVGGHGPDAYTYIPALIIGAGAAGIAAARALKRALPSTQFRLVDRHAGVGGTWWINRYPGVACDVPSPVYSFSWAEATGLGFYPEGEEILEYLEGVCAREGLWRDVQLGVECRELKWVETEGCWEAELWHLAPGVGEWSWRERERAERVRARVVLSAVGVLAEPKGWPEEVPGREKFEGEVFHAARWEHGVDFGGKNVVVVGTGCSAAQFVPKLINEMGVRKVTQVMRSPPWVVPRQEPPGGDEWWRRGRPTLLTHVPGLSRVLRMLVFAHLEYDFRLFKDGEWSKNERKKVEKALLEHMRKAVPEKYHEMLTPDYSVGCKRRILDAQWFPALQDPRLELTTQALTAVNENSVTLGPGRTYPKNCGGDEPERTVPADVIILSNGYEATKWFHGLKVIGRDGELLTAVMEQRGGPQAYQGIAMDGFPNFFIVPGPNCATGHSSAILAAENTVSYAVKCIKLVLQGDAAMVEVKREAEEEYTRDIQRSLKNTVFTTGGCNSWYFDKSGWNSTTYPYSQIWFTLRCMFPKWADWNIVYTKKGLMRLYLQQALRMLGLVLILTGASRAYRKGSGWQVQRLASMPQLW</sequence>
<evidence type="ECO:0000256" key="5">
    <source>
        <dbReference type="SAM" id="Phobius"/>
    </source>
</evidence>
<accession>A0ABQ8FWJ6</accession>
<comment type="similarity">
    <text evidence="1">Belongs to the FAD-binding monooxygenase family.</text>
</comment>
<protein>
    <recommendedName>
        <fullName evidence="8">L-ornithine N(5)-oxygenase</fullName>
    </recommendedName>
</protein>
<keyword evidence="2" id="KW-0285">Flavoprotein</keyword>
<dbReference type="SUPFAM" id="SSF51905">
    <property type="entry name" value="FAD/NAD(P)-binding domain"/>
    <property type="match status" value="1"/>
</dbReference>
<name>A0ABQ8FWJ6_9PEZI</name>
<keyword evidence="5" id="KW-0472">Membrane</keyword>
<dbReference type="Proteomes" id="UP000774617">
    <property type="component" value="Unassembled WGS sequence"/>
</dbReference>
<dbReference type="Pfam" id="PF13450">
    <property type="entry name" value="NAD_binding_8"/>
    <property type="match status" value="1"/>
</dbReference>
<comment type="caution">
    <text evidence="6">The sequence shown here is derived from an EMBL/GenBank/DDBJ whole genome shotgun (WGS) entry which is preliminary data.</text>
</comment>
<evidence type="ECO:0000256" key="1">
    <source>
        <dbReference type="ARBA" id="ARBA00010139"/>
    </source>
</evidence>
<evidence type="ECO:0000256" key="4">
    <source>
        <dbReference type="ARBA" id="ARBA00023002"/>
    </source>
</evidence>
<gene>
    <name evidence="6" type="ORF">B0J12DRAFT_713842</name>
</gene>
<keyword evidence="7" id="KW-1185">Reference proteome</keyword>
<reference evidence="6 7" key="1">
    <citation type="journal article" date="2021" name="Nat. Commun.">
        <title>Genetic determinants of endophytism in the Arabidopsis root mycobiome.</title>
        <authorList>
            <person name="Mesny F."/>
            <person name="Miyauchi S."/>
            <person name="Thiergart T."/>
            <person name="Pickel B."/>
            <person name="Atanasova L."/>
            <person name="Karlsson M."/>
            <person name="Huettel B."/>
            <person name="Barry K.W."/>
            <person name="Haridas S."/>
            <person name="Chen C."/>
            <person name="Bauer D."/>
            <person name="Andreopoulos W."/>
            <person name="Pangilinan J."/>
            <person name="LaButti K."/>
            <person name="Riley R."/>
            <person name="Lipzen A."/>
            <person name="Clum A."/>
            <person name="Drula E."/>
            <person name="Henrissat B."/>
            <person name="Kohler A."/>
            <person name="Grigoriev I.V."/>
            <person name="Martin F.M."/>
            <person name="Hacquard S."/>
        </authorList>
    </citation>
    <scope>NUCLEOTIDE SEQUENCE [LARGE SCALE GENOMIC DNA]</scope>
    <source>
        <strain evidence="6 7">MPI-SDFR-AT-0080</strain>
    </source>
</reference>
<dbReference type="Pfam" id="PF00743">
    <property type="entry name" value="FMO-like"/>
    <property type="match status" value="1"/>
</dbReference>